<protein>
    <recommendedName>
        <fullName evidence="4">DUF4198 domain-containing protein</fullName>
    </recommendedName>
</protein>
<dbReference type="EMBL" id="JAJSON010000020">
    <property type="protein sequence ID" value="MCG9971891.1"/>
    <property type="molecule type" value="Genomic_DNA"/>
</dbReference>
<keyword evidence="1" id="KW-0732">Signal</keyword>
<evidence type="ECO:0000313" key="2">
    <source>
        <dbReference type="EMBL" id="MCG9971891.1"/>
    </source>
</evidence>
<reference evidence="2" key="1">
    <citation type="submission" date="2021-12" db="EMBL/GenBank/DDBJ databases">
        <title>Description of Gramella crocea sp. nov., a new bacterium isolated from activated sludge.</title>
        <authorList>
            <person name="Zhang X."/>
        </authorList>
    </citation>
    <scope>NUCLEOTIDE SEQUENCE</scope>
    <source>
        <strain evidence="2">YB25</strain>
    </source>
</reference>
<evidence type="ECO:0008006" key="4">
    <source>
        <dbReference type="Google" id="ProtNLM"/>
    </source>
</evidence>
<name>A0A9X1UXP6_9FLAO</name>
<organism evidence="2 3">
    <name type="scientific">Christiangramia crocea</name>
    <dbReference type="NCBI Taxonomy" id="2904124"/>
    <lineage>
        <taxon>Bacteria</taxon>
        <taxon>Pseudomonadati</taxon>
        <taxon>Bacteroidota</taxon>
        <taxon>Flavobacteriia</taxon>
        <taxon>Flavobacteriales</taxon>
        <taxon>Flavobacteriaceae</taxon>
        <taxon>Christiangramia</taxon>
    </lineage>
</organism>
<dbReference type="AlphaFoldDB" id="A0A9X1UXP6"/>
<accession>A0A9X1UXP6</accession>
<dbReference type="Proteomes" id="UP001139344">
    <property type="component" value="Unassembled WGS sequence"/>
</dbReference>
<dbReference type="RefSeq" id="WP_240098553.1">
    <property type="nucleotide sequence ID" value="NZ_JAJSON010000020.1"/>
</dbReference>
<proteinExistence type="predicted"/>
<dbReference type="InterPro" id="IPR008972">
    <property type="entry name" value="Cupredoxin"/>
</dbReference>
<evidence type="ECO:0000256" key="1">
    <source>
        <dbReference type="SAM" id="SignalP"/>
    </source>
</evidence>
<dbReference type="Gene3D" id="2.60.40.420">
    <property type="entry name" value="Cupredoxins - blue copper proteins"/>
    <property type="match status" value="1"/>
</dbReference>
<comment type="caution">
    <text evidence="2">The sequence shown here is derived from an EMBL/GenBank/DDBJ whole genome shotgun (WGS) entry which is preliminary data.</text>
</comment>
<sequence>MSILKLKFFRLFFMGLMGLSLIAGCKNDKDKSEEEVMEETAEADKKSSSNSGVFTITTKSMEFSIPKDTLLSGWNTIRYKNNSNMTHFVVFEKYPEGKGLEDAEDSLVPVFQNGMDLIIEDKMDAAMEEFGKMPEWFSQVVFSGGTGLVSPNTTTESTIKLEPGTYIIECYIKMPGGRFHSTEGMVEELYVKEEKSELKEPAADYTISISGESGIEMDATPSAGEHVFKVNYADQKQHENFAGHDVHLVRVEPGSDLSVLSEWMVWTNPEGFMTPAPQGYKFVGGMQEMPGGNSGYFKANLQPGNYVLISEVPNQQEKDLLKEFEVK</sequence>
<keyword evidence="3" id="KW-1185">Reference proteome</keyword>
<feature type="signal peptide" evidence="1">
    <location>
        <begin position="1"/>
        <end position="25"/>
    </location>
</feature>
<feature type="chain" id="PRO_5040971622" description="DUF4198 domain-containing protein" evidence="1">
    <location>
        <begin position="26"/>
        <end position="327"/>
    </location>
</feature>
<gene>
    <name evidence="2" type="ORF">LU635_09610</name>
</gene>
<dbReference type="PROSITE" id="PS51257">
    <property type="entry name" value="PROKAR_LIPOPROTEIN"/>
    <property type="match status" value="1"/>
</dbReference>
<evidence type="ECO:0000313" key="3">
    <source>
        <dbReference type="Proteomes" id="UP001139344"/>
    </source>
</evidence>
<dbReference type="SUPFAM" id="SSF49503">
    <property type="entry name" value="Cupredoxins"/>
    <property type="match status" value="1"/>
</dbReference>